<dbReference type="PANTHER" id="PTHR43345:SF5">
    <property type="entry name" value="3-ISOPROPYLMALATE DEHYDRATASE SMALL SUBUNIT"/>
    <property type="match status" value="1"/>
</dbReference>
<dbReference type="PANTHER" id="PTHR43345">
    <property type="entry name" value="3-ISOPROPYLMALATE DEHYDRATASE SMALL SUBUNIT 2-RELATED-RELATED"/>
    <property type="match status" value="1"/>
</dbReference>
<evidence type="ECO:0000259" key="14">
    <source>
        <dbReference type="Pfam" id="PF00694"/>
    </source>
</evidence>
<evidence type="ECO:0000256" key="13">
    <source>
        <dbReference type="ARBA" id="ARBA00033368"/>
    </source>
</evidence>
<dbReference type="GO" id="GO:0009316">
    <property type="term" value="C:3-isopropylmalate dehydratase complex"/>
    <property type="evidence" value="ECO:0007669"/>
    <property type="project" value="InterPro"/>
</dbReference>
<dbReference type="EC" id="4.2.1.33" evidence="6"/>
<dbReference type="Pfam" id="PF00694">
    <property type="entry name" value="Aconitase_C"/>
    <property type="match status" value="1"/>
</dbReference>
<evidence type="ECO:0000256" key="9">
    <source>
        <dbReference type="ARBA" id="ARBA00022605"/>
    </source>
</evidence>
<dbReference type="EMBL" id="JAECZA010000001">
    <property type="protein sequence ID" value="MBH8571586.1"/>
    <property type="molecule type" value="Genomic_DNA"/>
</dbReference>
<keyword evidence="9" id="KW-0028">Amino-acid biosynthesis</keyword>
<evidence type="ECO:0000256" key="3">
    <source>
        <dbReference type="ARBA" id="ARBA00004729"/>
    </source>
</evidence>
<reference evidence="15 16" key="1">
    <citation type="journal article" date="2021" name="Int. J. Syst. Evol. Microbiol.">
        <title>Amazonocrinis nigriterrae gen. nov., sp. nov., Atlanticothrix silvestris gen. nov., sp. nov. and Dendronalium phyllosphericum gen. nov., sp. nov., nostocacean cyanobacteria from Brazilian environments.</title>
        <authorList>
            <person name="Alvarenga D.O."/>
            <person name="Andreote A.P.D."/>
            <person name="Branco L.H.Z."/>
            <person name="Delbaje E."/>
            <person name="Cruz R.B."/>
            <person name="Varani A.M."/>
            <person name="Fiore M.F."/>
        </authorList>
    </citation>
    <scope>NUCLEOTIDE SEQUENCE [LARGE SCALE GENOMIC DNA]</scope>
    <source>
        <strain evidence="15 16">CENA369</strain>
    </source>
</reference>
<dbReference type="RefSeq" id="WP_214430413.1">
    <property type="nucleotide sequence ID" value="NZ_CAWPUQ010000001.1"/>
</dbReference>
<evidence type="ECO:0000256" key="1">
    <source>
        <dbReference type="ARBA" id="ARBA00000491"/>
    </source>
</evidence>
<feature type="domain" description="Aconitase A/isopropylmalate dehydratase small subunit swivel" evidence="14">
    <location>
        <begin position="19"/>
        <end position="113"/>
    </location>
</feature>
<proteinExistence type="inferred from homology"/>
<accession>A0A8J7LC39</accession>
<dbReference type="Gene3D" id="3.20.19.10">
    <property type="entry name" value="Aconitase, domain 4"/>
    <property type="match status" value="1"/>
</dbReference>
<dbReference type="InterPro" id="IPR000573">
    <property type="entry name" value="AconitaseA/IPMdHydase_ssu_swvl"/>
</dbReference>
<comment type="subunit">
    <text evidence="5">Heterodimer of LeuC and LeuD.</text>
</comment>
<dbReference type="UniPathway" id="UPA00048">
    <property type="reaction ID" value="UER00071"/>
</dbReference>
<dbReference type="SUPFAM" id="SSF52016">
    <property type="entry name" value="LeuD/IlvD-like"/>
    <property type="match status" value="1"/>
</dbReference>
<comment type="similarity">
    <text evidence="4">Belongs to the LeuD family. LeuD type 1 subfamily.</text>
</comment>
<dbReference type="AlphaFoldDB" id="A0A8J7LC39"/>
<evidence type="ECO:0000256" key="5">
    <source>
        <dbReference type="ARBA" id="ARBA00011271"/>
    </source>
</evidence>
<keyword evidence="16" id="KW-1185">Reference proteome</keyword>
<dbReference type="GO" id="GO:0003861">
    <property type="term" value="F:3-isopropylmalate dehydratase activity"/>
    <property type="evidence" value="ECO:0007669"/>
    <property type="project" value="UniProtKB-EC"/>
</dbReference>
<dbReference type="CDD" id="cd01577">
    <property type="entry name" value="IPMI_Swivel"/>
    <property type="match status" value="1"/>
</dbReference>
<evidence type="ECO:0000256" key="2">
    <source>
        <dbReference type="ARBA" id="ARBA00002695"/>
    </source>
</evidence>
<gene>
    <name evidence="15" type="primary">leuD</name>
    <name evidence="15" type="ORF">I8752_00800</name>
</gene>
<evidence type="ECO:0000313" key="15">
    <source>
        <dbReference type="EMBL" id="MBH8571586.1"/>
    </source>
</evidence>
<evidence type="ECO:0000313" key="16">
    <source>
        <dbReference type="Proteomes" id="UP000662314"/>
    </source>
</evidence>
<dbReference type="NCBIfam" id="NF002458">
    <property type="entry name" value="PRK01641.1"/>
    <property type="match status" value="1"/>
</dbReference>
<dbReference type="InterPro" id="IPR033940">
    <property type="entry name" value="IPMI_Swivel"/>
</dbReference>
<evidence type="ECO:0000256" key="12">
    <source>
        <dbReference type="ARBA" id="ARBA00031631"/>
    </source>
</evidence>
<dbReference type="GO" id="GO:0009098">
    <property type="term" value="P:L-leucine biosynthetic process"/>
    <property type="evidence" value="ECO:0007669"/>
    <property type="project" value="UniProtKB-UniPathway"/>
</dbReference>
<comment type="caution">
    <text evidence="15">The sequence shown here is derived from an EMBL/GenBank/DDBJ whole genome shotgun (WGS) entry which is preliminary data.</text>
</comment>
<comment type="function">
    <text evidence="2">Catalyzes the isomerization between 2-isopropylmalate and 3-isopropylmalate, via the formation of 2-isopropylmaleate.</text>
</comment>
<organism evidence="15 16">
    <name type="scientific">Dendronalium phyllosphericum CENA369</name>
    <dbReference type="NCBI Taxonomy" id="1725256"/>
    <lineage>
        <taxon>Bacteria</taxon>
        <taxon>Bacillati</taxon>
        <taxon>Cyanobacteriota</taxon>
        <taxon>Cyanophyceae</taxon>
        <taxon>Nostocales</taxon>
        <taxon>Nostocaceae</taxon>
        <taxon>Dendronalium</taxon>
        <taxon>Dendronalium phyllosphericum</taxon>
    </lineage>
</organism>
<dbReference type="InterPro" id="IPR015928">
    <property type="entry name" value="Aconitase/3IPM_dehydase_swvl"/>
</dbReference>
<keyword evidence="11" id="KW-0100">Branched-chain amino acid biosynthesis</keyword>
<name>A0A8J7LC39_9NOST</name>
<evidence type="ECO:0000256" key="7">
    <source>
        <dbReference type="ARBA" id="ARBA00017233"/>
    </source>
</evidence>
<evidence type="ECO:0000256" key="8">
    <source>
        <dbReference type="ARBA" id="ARBA00022430"/>
    </source>
</evidence>
<comment type="catalytic activity">
    <reaction evidence="1">
        <text>(2R,3S)-3-isopropylmalate = (2S)-2-isopropylmalate</text>
        <dbReference type="Rhea" id="RHEA:32287"/>
        <dbReference type="ChEBI" id="CHEBI:1178"/>
        <dbReference type="ChEBI" id="CHEBI:35121"/>
        <dbReference type="EC" id="4.2.1.33"/>
    </reaction>
</comment>
<dbReference type="InterPro" id="IPR004431">
    <property type="entry name" value="3-IsopropMal_deHydase_ssu"/>
</dbReference>
<sequence>MESEVKTVSGRGIPLVGNDIDTDRIIPARYLKAITFDGLGEGAFIDDRQALKGEHPFDQPQYQGAKVLIVNRNFGCGSSREHAPQAIAKWGIQALVGESFAEIFFGNCVAMGIPCVTADAVIVKQLQQLVAANAQASVTVNLETLEVQIGDYTAPVSIGEGSRNMFVSGSWDACGQLVANTDQIKATATKLPYVSWGKLAAS</sequence>
<keyword evidence="10 15" id="KW-0456">Lyase</keyword>
<keyword evidence="8" id="KW-0432">Leucine biosynthesis</keyword>
<dbReference type="NCBIfam" id="TIGR00171">
    <property type="entry name" value="leuD"/>
    <property type="match status" value="1"/>
</dbReference>
<dbReference type="InterPro" id="IPR050075">
    <property type="entry name" value="LeuD"/>
</dbReference>
<comment type="pathway">
    <text evidence="3">Amino-acid biosynthesis; L-leucine biosynthesis; L-leucine from 3-methyl-2-oxobutanoate: step 2/4.</text>
</comment>
<evidence type="ECO:0000256" key="6">
    <source>
        <dbReference type="ARBA" id="ARBA00011998"/>
    </source>
</evidence>
<protein>
    <recommendedName>
        <fullName evidence="7">3-isopropylmalate dehydratase small subunit</fullName>
        <ecNumber evidence="6">4.2.1.33</ecNumber>
    </recommendedName>
    <alternativeName>
        <fullName evidence="12">Alpha-IPM isomerase</fullName>
    </alternativeName>
    <alternativeName>
        <fullName evidence="13">Isopropylmalate isomerase</fullName>
    </alternativeName>
</protein>
<evidence type="ECO:0000256" key="10">
    <source>
        <dbReference type="ARBA" id="ARBA00023239"/>
    </source>
</evidence>
<evidence type="ECO:0000256" key="4">
    <source>
        <dbReference type="ARBA" id="ARBA00009845"/>
    </source>
</evidence>
<evidence type="ECO:0000256" key="11">
    <source>
        <dbReference type="ARBA" id="ARBA00023304"/>
    </source>
</evidence>
<dbReference type="Proteomes" id="UP000662314">
    <property type="component" value="Unassembled WGS sequence"/>
</dbReference>